<dbReference type="SMART" id="SM00881">
    <property type="entry name" value="CoA_binding"/>
    <property type="match status" value="1"/>
</dbReference>
<name>A0ABV6YK01_UNCEI</name>
<dbReference type="GO" id="GO:0016874">
    <property type="term" value="F:ligase activity"/>
    <property type="evidence" value="ECO:0007669"/>
    <property type="project" value="UniProtKB-KW"/>
</dbReference>
<proteinExistence type="predicted"/>
<dbReference type="Pfam" id="PF13549">
    <property type="entry name" value="ATP-grasp_5"/>
    <property type="match status" value="1"/>
</dbReference>
<feature type="domain" description="ATP-grasp" evidence="5">
    <location>
        <begin position="505"/>
        <end position="541"/>
    </location>
</feature>
<protein>
    <submittedName>
        <fullName evidence="6">Acetate--CoA ligase family protein</fullName>
    </submittedName>
</protein>
<dbReference type="SUPFAM" id="SSF52210">
    <property type="entry name" value="Succinyl-CoA synthetase domains"/>
    <property type="match status" value="2"/>
</dbReference>
<dbReference type="PROSITE" id="PS50975">
    <property type="entry name" value="ATP_GRASP"/>
    <property type="match status" value="1"/>
</dbReference>
<dbReference type="Pfam" id="PF13380">
    <property type="entry name" value="CoA_binding_2"/>
    <property type="match status" value="1"/>
</dbReference>
<evidence type="ECO:0000256" key="2">
    <source>
        <dbReference type="ARBA" id="ARBA00022741"/>
    </source>
</evidence>
<dbReference type="InterPro" id="IPR036291">
    <property type="entry name" value="NAD(P)-bd_dom_sf"/>
</dbReference>
<dbReference type="Pfam" id="PF13607">
    <property type="entry name" value="Succ_CoA_lig"/>
    <property type="match status" value="1"/>
</dbReference>
<evidence type="ECO:0000259" key="5">
    <source>
        <dbReference type="PROSITE" id="PS50975"/>
    </source>
</evidence>
<keyword evidence="2 4" id="KW-0547">Nucleotide-binding</keyword>
<dbReference type="InterPro" id="IPR043938">
    <property type="entry name" value="Ligase_CoA_dom"/>
</dbReference>
<dbReference type="InterPro" id="IPR016102">
    <property type="entry name" value="Succinyl-CoA_synth-like"/>
</dbReference>
<dbReference type="SUPFAM" id="SSF51735">
    <property type="entry name" value="NAD(P)-binding Rossmann-fold domains"/>
    <property type="match status" value="1"/>
</dbReference>
<accession>A0ABV6YK01</accession>
<dbReference type="Pfam" id="PF19045">
    <property type="entry name" value="Ligase_CoA_2"/>
    <property type="match status" value="1"/>
</dbReference>
<dbReference type="PANTHER" id="PTHR43334">
    <property type="entry name" value="ACETATE--COA LIGASE [ADP-FORMING]"/>
    <property type="match status" value="1"/>
</dbReference>
<keyword evidence="3 4" id="KW-0067">ATP-binding</keyword>
<evidence type="ECO:0000256" key="4">
    <source>
        <dbReference type="PROSITE-ProRule" id="PRU00409"/>
    </source>
</evidence>
<dbReference type="InterPro" id="IPR013815">
    <property type="entry name" value="ATP_grasp_subdomain_1"/>
</dbReference>
<dbReference type="InterPro" id="IPR003781">
    <property type="entry name" value="CoA-bd"/>
</dbReference>
<evidence type="ECO:0000256" key="1">
    <source>
        <dbReference type="ARBA" id="ARBA00022598"/>
    </source>
</evidence>
<dbReference type="Gene3D" id="3.40.50.720">
    <property type="entry name" value="NAD(P)-binding Rossmann-like Domain"/>
    <property type="match status" value="1"/>
</dbReference>
<dbReference type="SUPFAM" id="SSF56059">
    <property type="entry name" value="Glutathione synthetase ATP-binding domain-like"/>
    <property type="match status" value="1"/>
</dbReference>
<evidence type="ECO:0000256" key="3">
    <source>
        <dbReference type="ARBA" id="ARBA00022840"/>
    </source>
</evidence>
<dbReference type="Gene3D" id="3.30.1490.20">
    <property type="entry name" value="ATP-grasp fold, A domain"/>
    <property type="match status" value="1"/>
</dbReference>
<comment type="caution">
    <text evidence="6">The sequence shown here is derived from an EMBL/GenBank/DDBJ whole genome shotgun (WGS) entry which is preliminary data.</text>
</comment>
<keyword evidence="1 6" id="KW-0436">Ligase</keyword>
<evidence type="ECO:0000313" key="6">
    <source>
        <dbReference type="EMBL" id="MFC1572499.1"/>
    </source>
</evidence>
<sequence>MERAVRDLKYFLSPRSIAIVGASENFTSISGKPLRFLKEHGYKGKIYPINPKYEELGGLPCYKSVLDVPGPIDLVLLAVNYKLVLPVLKQCAKKGVKFASVFSSGFAESGEEGKVMQQQIADLAKEAGIALCGPNCQGSVSLKDAAIGGFSAALEIRPLRVGPIGYVTQSGALGYSIFNLAQEGGLGFSFIASTGNEVDLHTLDFMEYMLEDEDTRMVIAYLEGIKDGRQFVRLAERGLALGKPIVALKVGRSEVGQKAASSHTASLTGSDAVCDAFFRQKAVIRANDIEDMIDIAALMQSIPALPEGKGLGIITTSGGGGIVAADAAADLGLDVPELGPETTAKIEEVIPAYGSALNPVDVTAQVINKAEDFWHVLDAMVAHPKIHALVIIVTMISGESGRQMGESIVKMSRMTKKPLTVAWPAGDKLMGDNLKVLSDGGVHYYKSPVRAIIAMGRLMNYATFRKGYLAGRDTAAVGSTPDGAREKALALLDEADSSLTESQGKRLFALYDIPVTQEDVARSEEDAIAIATRIGYPLALKIDSPDIQHKTEAGGLKLNIGNQDEMIAAYREVLANAKAYDTKARVNGVLIQEMVTGGTEVIVGMNNDPQFGPTIMFGLGGIFVEILKDVVLRIAPLSRDEAMTMIKEIKGFKVLAGARGRAKTDIDAIADVLVKVGAMTVELGDRIAELDINPLLVLPEGQGVRVADALVVKK</sequence>
<gene>
    <name evidence="6" type="ORF">ACFL6M_02760</name>
</gene>
<evidence type="ECO:0000313" key="7">
    <source>
        <dbReference type="Proteomes" id="UP001593833"/>
    </source>
</evidence>
<organism evidence="6 7">
    <name type="scientific">Eiseniibacteriota bacterium</name>
    <dbReference type="NCBI Taxonomy" id="2212470"/>
    <lineage>
        <taxon>Bacteria</taxon>
        <taxon>Candidatus Eiseniibacteriota</taxon>
    </lineage>
</organism>
<dbReference type="InterPro" id="IPR011761">
    <property type="entry name" value="ATP-grasp"/>
</dbReference>
<dbReference type="Gene3D" id="3.40.50.261">
    <property type="entry name" value="Succinyl-CoA synthetase domains"/>
    <property type="match status" value="2"/>
</dbReference>
<reference evidence="6 7" key="1">
    <citation type="submission" date="2024-09" db="EMBL/GenBank/DDBJ databases">
        <authorList>
            <person name="D'Angelo T."/>
        </authorList>
    </citation>
    <scope>NUCLEOTIDE SEQUENCE [LARGE SCALE GENOMIC DNA]</scope>
    <source>
        <strain evidence="6">SAG AM-320-E07</strain>
    </source>
</reference>
<dbReference type="PANTHER" id="PTHR43334:SF1">
    <property type="entry name" value="3-HYDROXYPROPIONATE--COA LIGASE [ADP-FORMING]"/>
    <property type="match status" value="1"/>
</dbReference>
<dbReference type="Gene3D" id="3.30.470.20">
    <property type="entry name" value="ATP-grasp fold, B domain"/>
    <property type="match status" value="1"/>
</dbReference>
<keyword evidence="7" id="KW-1185">Reference proteome</keyword>
<dbReference type="InterPro" id="IPR051538">
    <property type="entry name" value="Acyl-CoA_Synth/Transferase"/>
</dbReference>
<dbReference type="EMBL" id="JBHPKH010000018">
    <property type="protein sequence ID" value="MFC1572499.1"/>
    <property type="molecule type" value="Genomic_DNA"/>
</dbReference>
<dbReference type="Proteomes" id="UP001593833">
    <property type="component" value="Unassembled WGS sequence"/>
</dbReference>
<dbReference type="InterPro" id="IPR032875">
    <property type="entry name" value="Succ_CoA_lig_flav_dom"/>
</dbReference>